<feature type="compositionally biased region" description="Polar residues" evidence="1">
    <location>
        <begin position="254"/>
        <end position="268"/>
    </location>
</feature>
<reference evidence="2" key="2">
    <citation type="submission" date="2023-05" db="EMBL/GenBank/DDBJ databases">
        <authorList>
            <consortium name="Lawrence Berkeley National Laboratory"/>
            <person name="Steindorff A."/>
            <person name="Hensen N."/>
            <person name="Bonometti L."/>
            <person name="Westerberg I."/>
            <person name="Brannstrom I.O."/>
            <person name="Guillou S."/>
            <person name="Cros-Aarteil S."/>
            <person name="Calhoun S."/>
            <person name="Haridas S."/>
            <person name="Kuo A."/>
            <person name="Mondo S."/>
            <person name="Pangilinan J."/>
            <person name="Riley R."/>
            <person name="Labutti K."/>
            <person name="Andreopoulos B."/>
            <person name="Lipzen A."/>
            <person name="Chen C."/>
            <person name="Yanf M."/>
            <person name="Daum C."/>
            <person name="Ng V."/>
            <person name="Clum A."/>
            <person name="Ohm R."/>
            <person name="Martin F."/>
            <person name="Silar P."/>
            <person name="Natvig D."/>
            <person name="Lalanne C."/>
            <person name="Gautier V."/>
            <person name="Ament-Velasquez S.L."/>
            <person name="Kruys A."/>
            <person name="Hutchinson M.I."/>
            <person name="Powell A.J."/>
            <person name="Barry K."/>
            <person name="Miller A.N."/>
            <person name="Grigoriev I.V."/>
            <person name="Debuchy R."/>
            <person name="Gladieux P."/>
            <person name="Thoren M.H."/>
            <person name="Johannesson H."/>
        </authorList>
    </citation>
    <scope>NUCLEOTIDE SEQUENCE</scope>
    <source>
        <strain evidence="2">PSN309</strain>
    </source>
</reference>
<reference evidence="2" key="1">
    <citation type="journal article" date="2023" name="Mol. Phylogenet. Evol.">
        <title>Genome-scale phylogeny and comparative genomics of the fungal order Sordariales.</title>
        <authorList>
            <person name="Hensen N."/>
            <person name="Bonometti L."/>
            <person name="Westerberg I."/>
            <person name="Brannstrom I.O."/>
            <person name="Guillou S."/>
            <person name="Cros-Aarteil S."/>
            <person name="Calhoun S."/>
            <person name="Haridas S."/>
            <person name="Kuo A."/>
            <person name="Mondo S."/>
            <person name="Pangilinan J."/>
            <person name="Riley R."/>
            <person name="LaButti K."/>
            <person name="Andreopoulos B."/>
            <person name="Lipzen A."/>
            <person name="Chen C."/>
            <person name="Yan M."/>
            <person name="Daum C."/>
            <person name="Ng V."/>
            <person name="Clum A."/>
            <person name="Steindorff A."/>
            <person name="Ohm R.A."/>
            <person name="Martin F."/>
            <person name="Silar P."/>
            <person name="Natvig D.O."/>
            <person name="Lalanne C."/>
            <person name="Gautier V."/>
            <person name="Ament-Velasquez S.L."/>
            <person name="Kruys A."/>
            <person name="Hutchinson M.I."/>
            <person name="Powell A.J."/>
            <person name="Barry K."/>
            <person name="Miller A.N."/>
            <person name="Grigoriev I.V."/>
            <person name="Debuchy R."/>
            <person name="Gladieux P."/>
            <person name="Hiltunen Thoren M."/>
            <person name="Johannesson H."/>
        </authorList>
    </citation>
    <scope>NUCLEOTIDE SEQUENCE</scope>
    <source>
        <strain evidence="2">PSN309</strain>
    </source>
</reference>
<evidence type="ECO:0000313" key="3">
    <source>
        <dbReference type="Proteomes" id="UP001302126"/>
    </source>
</evidence>
<feature type="compositionally biased region" description="Polar residues" evidence="1">
    <location>
        <begin position="284"/>
        <end position="298"/>
    </location>
</feature>
<evidence type="ECO:0000313" key="2">
    <source>
        <dbReference type="EMBL" id="KAK4187861.1"/>
    </source>
</evidence>
<organism evidence="2 3">
    <name type="scientific">Podospora australis</name>
    <dbReference type="NCBI Taxonomy" id="1536484"/>
    <lineage>
        <taxon>Eukaryota</taxon>
        <taxon>Fungi</taxon>
        <taxon>Dikarya</taxon>
        <taxon>Ascomycota</taxon>
        <taxon>Pezizomycotina</taxon>
        <taxon>Sordariomycetes</taxon>
        <taxon>Sordariomycetidae</taxon>
        <taxon>Sordariales</taxon>
        <taxon>Podosporaceae</taxon>
        <taxon>Podospora</taxon>
    </lineage>
</organism>
<evidence type="ECO:0000256" key="1">
    <source>
        <dbReference type="SAM" id="MobiDB-lite"/>
    </source>
</evidence>
<gene>
    <name evidence="2" type="ORF">QBC35DRAFT_451874</name>
</gene>
<protein>
    <submittedName>
        <fullName evidence="2">Uncharacterized protein</fullName>
    </submittedName>
</protein>
<sequence length="627" mass="70628">MSSRVSFGLPADLPAASPLKRAVQASREPWMVRRNDLRDQVGEFEIRVRHNQVWDKEILISTSYCLDRIKADVSSCGTPADLEKALSWSKNHFWWLVDQDVWERLAGNNRPFPHIDLRPQQWGTPYSATVQEMVESIAKSRNWELADPRFQECSTFTLRLYPEAPKLHIETNATDDSSSQQALGFLPFSDHDAATLVSARPTNRGPPSPPHLGGYTLNSLPAGSMRRQPSPPTPTKQPGSSHLKVPARGIDDSNPASSGLATNMSSLKLSKASEPVPRAALSSIDLSNPKDQNSSEKSPMTPDKRTYDKMNSFSAKASAHKHNLEPKHQKTSEKPPSSIPDKRTHDKMNSSSALNSQLTGHEPLRKKPTSSVVKFEDFAVPTEYQVGNQPAVIPDPFPLDLWFRLEPRRRTDLPSRPFEVYLTAKTRPLAAANDVNHASSLLLPHFLRFELASATRSVETFHPRMGDGTFTYETVKDTFLRIVPVANSEGQYTYQPQSLLARVWYFLLDWDADVHAYGREIKIDPYIQKIQPQLRSTMRGYLDNFIQRKVDDDLVRGQGHQWTAEELQKKTKALFQWAVDFDKSGKSNTEKRDTGTLGAALRYWKAGKSYQDCLVIDEAIKKELAGK</sequence>
<comment type="caution">
    <text evidence="2">The sequence shown here is derived from an EMBL/GenBank/DDBJ whole genome shotgun (WGS) entry which is preliminary data.</text>
</comment>
<name>A0AAN6WUP7_9PEZI</name>
<dbReference type="Proteomes" id="UP001302126">
    <property type="component" value="Unassembled WGS sequence"/>
</dbReference>
<dbReference type="EMBL" id="MU864396">
    <property type="protein sequence ID" value="KAK4187861.1"/>
    <property type="molecule type" value="Genomic_DNA"/>
</dbReference>
<accession>A0AAN6WUP7</accession>
<keyword evidence="3" id="KW-1185">Reference proteome</keyword>
<dbReference type="AlphaFoldDB" id="A0AAN6WUP7"/>
<feature type="compositionally biased region" description="Basic and acidic residues" evidence="1">
    <location>
        <begin position="322"/>
        <end position="333"/>
    </location>
</feature>
<proteinExistence type="predicted"/>
<feature type="region of interest" description="Disordered" evidence="1">
    <location>
        <begin position="198"/>
        <end position="371"/>
    </location>
</feature>
<feature type="compositionally biased region" description="Polar residues" evidence="1">
    <location>
        <begin position="349"/>
        <end position="359"/>
    </location>
</feature>